<dbReference type="PROSITE" id="PS50851">
    <property type="entry name" value="CHEW"/>
    <property type="match status" value="1"/>
</dbReference>
<reference evidence="2" key="1">
    <citation type="submission" date="2018-06" db="EMBL/GenBank/DDBJ databases">
        <authorList>
            <person name="Zhirakovskaya E."/>
        </authorList>
    </citation>
    <scope>NUCLEOTIDE SEQUENCE</scope>
</reference>
<dbReference type="AlphaFoldDB" id="A0A3B0YYJ7"/>
<proteinExistence type="predicted"/>
<sequence length="163" mass="17862">MNAVVESVRSLWVPLDGVNLLLPNVAIAEVINYQPLDMIQSGPDWLLGALRWREQQLPMISMERLCGFSLPQAERGARISVLNSVQANSDMPFYAIVTAGIPRLFSADEEALGPSLMAANNLPDTVADCVQIGSEQALIPNLEVVQTVVFEVWKGLRDQVSDD</sequence>
<dbReference type="InterPro" id="IPR002545">
    <property type="entry name" value="CheW-lke_dom"/>
</dbReference>
<dbReference type="GO" id="GO:0006935">
    <property type="term" value="P:chemotaxis"/>
    <property type="evidence" value="ECO:0007669"/>
    <property type="project" value="InterPro"/>
</dbReference>
<evidence type="ECO:0000313" key="2">
    <source>
        <dbReference type="EMBL" id="VAW80447.1"/>
    </source>
</evidence>
<accession>A0A3B0YYJ7</accession>
<name>A0A3B0YYJ7_9ZZZZ</name>
<dbReference type="Pfam" id="PF01584">
    <property type="entry name" value="CheW"/>
    <property type="match status" value="1"/>
</dbReference>
<dbReference type="GO" id="GO:0007165">
    <property type="term" value="P:signal transduction"/>
    <property type="evidence" value="ECO:0007669"/>
    <property type="project" value="InterPro"/>
</dbReference>
<dbReference type="InterPro" id="IPR036061">
    <property type="entry name" value="CheW-like_dom_sf"/>
</dbReference>
<dbReference type="EMBL" id="UOFN01000127">
    <property type="protein sequence ID" value="VAW80447.1"/>
    <property type="molecule type" value="Genomic_DNA"/>
</dbReference>
<dbReference type="SUPFAM" id="SSF50341">
    <property type="entry name" value="CheW-like"/>
    <property type="match status" value="1"/>
</dbReference>
<protein>
    <recommendedName>
        <fullName evidence="1">CheW-like domain-containing protein</fullName>
    </recommendedName>
</protein>
<gene>
    <name evidence="2" type="ORF">MNBD_GAMMA15-1682</name>
</gene>
<feature type="domain" description="CheW-like" evidence="1">
    <location>
        <begin position="7"/>
        <end position="151"/>
    </location>
</feature>
<organism evidence="2">
    <name type="scientific">hydrothermal vent metagenome</name>
    <dbReference type="NCBI Taxonomy" id="652676"/>
    <lineage>
        <taxon>unclassified sequences</taxon>
        <taxon>metagenomes</taxon>
        <taxon>ecological metagenomes</taxon>
    </lineage>
</organism>
<dbReference type="Gene3D" id="2.40.50.180">
    <property type="entry name" value="CheA-289, Domain 4"/>
    <property type="match status" value="1"/>
</dbReference>
<evidence type="ECO:0000259" key="1">
    <source>
        <dbReference type="PROSITE" id="PS50851"/>
    </source>
</evidence>